<dbReference type="InterPro" id="IPR001763">
    <property type="entry name" value="Rhodanese-like_dom"/>
</dbReference>
<dbReference type="CDD" id="cd00158">
    <property type="entry name" value="RHOD"/>
    <property type="match status" value="1"/>
</dbReference>
<organism evidence="2 3">
    <name type="scientific">Litoreibacter arenae DSM 19593</name>
    <dbReference type="NCBI Taxonomy" id="1123360"/>
    <lineage>
        <taxon>Bacteria</taxon>
        <taxon>Pseudomonadati</taxon>
        <taxon>Pseudomonadota</taxon>
        <taxon>Alphaproteobacteria</taxon>
        <taxon>Rhodobacterales</taxon>
        <taxon>Roseobacteraceae</taxon>
        <taxon>Litoreibacter</taxon>
    </lineage>
</organism>
<dbReference type="EMBL" id="AONI01000010">
    <property type="protein sequence ID" value="EPX79270.1"/>
    <property type="molecule type" value="Genomic_DNA"/>
</dbReference>
<dbReference type="STRING" id="1123360.thalar_02095"/>
<dbReference type="PATRIC" id="fig|1123360.3.peg.2072"/>
<gene>
    <name evidence="2" type="ORF">thalar_02095</name>
</gene>
<accession>S9RMD3</accession>
<reference evidence="3" key="1">
    <citation type="journal article" date="2013" name="Stand. Genomic Sci.">
        <title>Genome sequence of the Litoreibacter arenae type strain (DSM 19593(T)), a member of the Roseobacter clade isolated from sea sand.</title>
        <authorList>
            <person name="Riedel T."/>
            <person name="Fiebig A."/>
            <person name="Petersen J."/>
            <person name="Gronow S."/>
            <person name="Kyrpides N.C."/>
            <person name="Goker M."/>
            <person name="Klenk H.P."/>
        </authorList>
    </citation>
    <scope>NUCLEOTIDE SEQUENCE [LARGE SCALE GENOMIC DNA]</scope>
    <source>
        <strain evidence="3">DSM 19593</strain>
    </source>
</reference>
<dbReference type="GO" id="GO:0016740">
    <property type="term" value="F:transferase activity"/>
    <property type="evidence" value="ECO:0007669"/>
    <property type="project" value="UniProtKB-KW"/>
</dbReference>
<protein>
    <submittedName>
        <fullName evidence="2">Rhodanese-related sulfurtransferase</fullName>
    </submittedName>
</protein>
<dbReference type="HOGENOM" id="CLU_089574_10_2_5"/>
<comment type="caution">
    <text evidence="2">The sequence shown here is derived from an EMBL/GenBank/DDBJ whole genome shotgun (WGS) entry which is preliminary data.</text>
</comment>
<dbReference type="InterPro" id="IPR006311">
    <property type="entry name" value="TAT_signal"/>
</dbReference>
<evidence type="ECO:0000259" key="1">
    <source>
        <dbReference type="PROSITE" id="PS50206"/>
    </source>
</evidence>
<dbReference type="InterPro" id="IPR036873">
    <property type="entry name" value="Rhodanese-like_dom_sf"/>
</dbReference>
<feature type="domain" description="Rhodanese" evidence="1">
    <location>
        <begin position="54"/>
        <end position="154"/>
    </location>
</feature>
<dbReference type="PROSITE" id="PS50206">
    <property type="entry name" value="RHODANESE_3"/>
    <property type="match status" value="1"/>
</dbReference>
<dbReference type="eggNOG" id="COG0607">
    <property type="taxonomic scope" value="Bacteria"/>
</dbReference>
<dbReference type="Pfam" id="PF00581">
    <property type="entry name" value="Rhodanese"/>
    <property type="match status" value="1"/>
</dbReference>
<evidence type="ECO:0000313" key="2">
    <source>
        <dbReference type="EMBL" id="EPX79270.1"/>
    </source>
</evidence>
<dbReference type="PROSITE" id="PS51318">
    <property type="entry name" value="TAT"/>
    <property type="match status" value="1"/>
</dbReference>
<evidence type="ECO:0000313" key="3">
    <source>
        <dbReference type="Proteomes" id="UP000015351"/>
    </source>
</evidence>
<dbReference type="OrthoDB" id="9812109at2"/>
<name>S9RMD3_9RHOB</name>
<dbReference type="Proteomes" id="UP000015351">
    <property type="component" value="Unassembled WGS sequence"/>
</dbReference>
<proteinExistence type="predicted"/>
<sequence>MTAVSRRVFVAGGAAVLAGGAIYAAGGRNLFYSALTEEKKAAQIDAPTAHRQAVAGEILLVDIRRPDEWSRTGAGEGAMRLDMRREDFVEALRALTGGETAVPVALICARGVRSARLSNRLAKAGFTNIIDVPEGMQGSAAGPGWLKRGLPVVR</sequence>
<dbReference type="AlphaFoldDB" id="S9RMD3"/>
<keyword evidence="2" id="KW-0808">Transferase</keyword>
<keyword evidence="3" id="KW-1185">Reference proteome</keyword>
<dbReference type="SMART" id="SM00450">
    <property type="entry name" value="RHOD"/>
    <property type="match status" value="1"/>
</dbReference>
<dbReference type="RefSeq" id="WP_021100650.1">
    <property type="nucleotide sequence ID" value="NZ_KE557306.1"/>
</dbReference>
<dbReference type="SUPFAM" id="SSF52821">
    <property type="entry name" value="Rhodanese/Cell cycle control phosphatase"/>
    <property type="match status" value="1"/>
</dbReference>
<dbReference type="Gene3D" id="3.40.250.10">
    <property type="entry name" value="Rhodanese-like domain"/>
    <property type="match status" value="1"/>
</dbReference>